<dbReference type="InterPro" id="IPR050393">
    <property type="entry name" value="MFP_Efflux_Pump"/>
</dbReference>
<feature type="transmembrane region" description="Helical" evidence="6">
    <location>
        <begin position="6"/>
        <end position="28"/>
    </location>
</feature>
<dbReference type="InterPro" id="IPR006143">
    <property type="entry name" value="RND_pump_MFP"/>
</dbReference>
<evidence type="ECO:0000256" key="4">
    <source>
        <dbReference type="ARBA" id="ARBA00023136"/>
    </source>
</evidence>
<keyword evidence="2 6" id="KW-0812">Transmembrane</keyword>
<evidence type="ECO:0000256" key="5">
    <source>
        <dbReference type="SAM" id="Coils"/>
    </source>
</evidence>
<dbReference type="InterPro" id="IPR058625">
    <property type="entry name" value="MdtA-like_BSH"/>
</dbReference>
<dbReference type="Gene3D" id="2.40.30.170">
    <property type="match status" value="1"/>
</dbReference>
<gene>
    <name evidence="9" type="ORF">RGI145_05000</name>
</gene>
<dbReference type="AlphaFoldDB" id="A0A1L7AD45"/>
<feature type="coiled-coil region" evidence="5">
    <location>
        <begin position="86"/>
        <end position="149"/>
    </location>
</feature>
<dbReference type="eggNOG" id="COG1566">
    <property type="taxonomic scope" value="Bacteria"/>
</dbReference>
<dbReference type="RefSeq" id="WP_075797502.1">
    <property type="nucleotide sequence ID" value="NZ_CP015583.1"/>
</dbReference>
<dbReference type="GO" id="GO:0016020">
    <property type="term" value="C:membrane"/>
    <property type="evidence" value="ECO:0007669"/>
    <property type="project" value="InterPro"/>
</dbReference>
<dbReference type="NCBIfam" id="TIGR01730">
    <property type="entry name" value="RND_mfp"/>
    <property type="match status" value="1"/>
</dbReference>
<dbReference type="GO" id="GO:0022857">
    <property type="term" value="F:transmembrane transporter activity"/>
    <property type="evidence" value="ECO:0007669"/>
    <property type="project" value="InterPro"/>
</dbReference>
<evidence type="ECO:0000259" key="7">
    <source>
        <dbReference type="Pfam" id="PF25917"/>
    </source>
</evidence>
<dbReference type="PANTHER" id="PTHR30367:SF12">
    <property type="entry name" value="P-HYDROXYBENZOIC ACID EFFLUX PUMP SUBUNIT AAEA"/>
    <property type="match status" value="1"/>
</dbReference>
<organism evidence="9 10">
    <name type="scientific">Roseomonas gilardii</name>
    <dbReference type="NCBI Taxonomy" id="257708"/>
    <lineage>
        <taxon>Bacteria</taxon>
        <taxon>Pseudomonadati</taxon>
        <taxon>Pseudomonadota</taxon>
        <taxon>Alphaproteobacteria</taxon>
        <taxon>Acetobacterales</taxon>
        <taxon>Roseomonadaceae</taxon>
        <taxon>Roseomonas</taxon>
    </lineage>
</organism>
<proteinExistence type="inferred from homology"/>
<reference evidence="9 10" key="1">
    <citation type="submission" date="2016-05" db="EMBL/GenBank/DDBJ databases">
        <title>Complete Genome and Methylome Analysis of Psychrotrophic Bacterial Isolates from Antarctic Lake Untersee.</title>
        <authorList>
            <person name="Fomenkov A."/>
            <person name="Akimov V.N."/>
            <person name="Vasilyeva L.V."/>
            <person name="Andersen D."/>
            <person name="Vincze T."/>
            <person name="Roberts R.J."/>
        </authorList>
    </citation>
    <scope>NUCLEOTIDE SEQUENCE [LARGE SCALE GENOMIC DNA]</scope>
    <source>
        <strain evidence="9 10">U14-5</strain>
    </source>
</reference>
<dbReference type="EMBL" id="CP015583">
    <property type="protein sequence ID" value="APT56559.1"/>
    <property type="molecule type" value="Genomic_DNA"/>
</dbReference>
<accession>A0A1L7AD45</accession>
<name>A0A1L7AD45_9PROT</name>
<evidence type="ECO:0000256" key="1">
    <source>
        <dbReference type="ARBA" id="ARBA00009477"/>
    </source>
</evidence>
<dbReference type="SUPFAM" id="SSF111369">
    <property type="entry name" value="HlyD-like secretion proteins"/>
    <property type="match status" value="1"/>
</dbReference>
<dbReference type="KEGG" id="rgi:RGI145_05000"/>
<evidence type="ECO:0000313" key="10">
    <source>
        <dbReference type="Proteomes" id="UP000185494"/>
    </source>
</evidence>
<feature type="domain" description="p-hydroxybenzoic acid efflux pump subunit AaeA-like beta-barrel" evidence="8">
    <location>
        <begin position="188"/>
        <end position="284"/>
    </location>
</feature>
<dbReference type="Gene3D" id="2.40.50.100">
    <property type="match status" value="1"/>
</dbReference>
<keyword evidence="3 6" id="KW-1133">Transmembrane helix</keyword>
<evidence type="ECO:0000256" key="3">
    <source>
        <dbReference type="ARBA" id="ARBA00022989"/>
    </source>
</evidence>
<feature type="domain" description="Multidrug resistance protein MdtA-like barrel-sandwich hybrid" evidence="7">
    <location>
        <begin position="46"/>
        <end position="185"/>
    </location>
</feature>
<dbReference type="InterPro" id="IPR058634">
    <property type="entry name" value="AaeA-lik-b-barrel"/>
</dbReference>
<keyword evidence="4 6" id="KW-0472">Membrane</keyword>
<evidence type="ECO:0000259" key="8">
    <source>
        <dbReference type="Pfam" id="PF25963"/>
    </source>
</evidence>
<dbReference type="Proteomes" id="UP000185494">
    <property type="component" value="Chromosome 1"/>
</dbReference>
<dbReference type="Pfam" id="PF25963">
    <property type="entry name" value="Beta-barrel_AAEA"/>
    <property type="match status" value="1"/>
</dbReference>
<dbReference type="STRING" id="257708.RGI145_05000"/>
<evidence type="ECO:0000313" key="9">
    <source>
        <dbReference type="EMBL" id="APT56559.1"/>
    </source>
</evidence>
<evidence type="ECO:0000256" key="2">
    <source>
        <dbReference type="ARBA" id="ARBA00022692"/>
    </source>
</evidence>
<sequence>MRFLQSVFRVLITLVAVGIAGVLVVMLWQSYMLSPWTRDGRVQVQVVNVASEVAGTVVDVPVQDNQFVHKNDVLFQVDPTRFRLAVAQAQAALESAQNQLSFAQSESRRQQRLTVYASEEAREKAENTMRVAQATLDQAQTALDVAKLNLARSTVVSPVNGYVTHLRLRAGAYVNAGTAQMAVVDSDSFWIEGYFEETKLHAIRPGDPARIRLMGYDTPFAGQVESIGRGIADANDTTNSRGLPAVNPVFTWVRLAQRIPVRVSFKDLPPEVVLVAGMTASIDIGPESEQRSGLGGRLLEWVRDNM</sequence>
<protein>
    <submittedName>
        <fullName evidence="9">Efflux transporter periplasmic adaptor subunit</fullName>
    </submittedName>
</protein>
<evidence type="ECO:0000256" key="6">
    <source>
        <dbReference type="SAM" id="Phobius"/>
    </source>
</evidence>
<comment type="similarity">
    <text evidence="1">Belongs to the membrane fusion protein (MFP) (TC 8.A.1) family.</text>
</comment>
<keyword evidence="5" id="KW-0175">Coiled coil</keyword>
<dbReference type="PANTHER" id="PTHR30367">
    <property type="entry name" value="P-HYDROXYBENZOIC ACID EFFLUX PUMP SUBUNIT AAEA-RELATED"/>
    <property type="match status" value="1"/>
</dbReference>
<dbReference type="Pfam" id="PF25917">
    <property type="entry name" value="BSH_RND"/>
    <property type="match status" value="1"/>
</dbReference>